<evidence type="ECO:0000313" key="3">
    <source>
        <dbReference type="Proteomes" id="UP000193963"/>
    </source>
</evidence>
<proteinExistence type="predicted"/>
<protein>
    <submittedName>
        <fullName evidence="2">Uncharacterized protein</fullName>
    </submittedName>
</protein>
<keyword evidence="1" id="KW-0812">Transmembrane</keyword>
<keyword evidence="1" id="KW-0472">Membrane</keyword>
<feature type="transmembrane region" description="Helical" evidence="1">
    <location>
        <begin position="46"/>
        <end position="66"/>
    </location>
</feature>
<feature type="transmembrane region" description="Helical" evidence="1">
    <location>
        <begin position="12"/>
        <end position="34"/>
    </location>
</feature>
<organism evidence="2 3">
    <name type="scientific">Pseudooceanicola marinus</name>
    <dbReference type="NCBI Taxonomy" id="396013"/>
    <lineage>
        <taxon>Bacteria</taxon>
        <taxon>Pseudomonadati</taxon>
        <taxon>Pseudomonadota</taxon>
        <taxon>Alphaproteobacteria</taxon>
        <taxon>Rhodobacterales</taxon>
        <taxon>Paracoccaceae</taxon>
        <taxon>Pseudooceanicola</taxon>
    </lineage>
</organism>
<dbReference type="Proteomes" id="UP000193963">
    <property type="component" value="Unassembled WGS sequence"/>
</dbReference>
<dbReference type="AlphaFoldDB" id="A0A1X6ZDP5"/>
<sequence length="128" mass="13922">MHLPGLTEGALIGWGWAAALLIWTIPILAAISLWQRLQAHESGDGFRLGLIAGVLWVLWAVSWTLGLRPAALHPPLGTLITLGLAVSVLWDWARNLPHARWRVADVMTIVLLVALIGLLGWAWFLGAA</sequence>
<dbReference type="EMBL" id="FWFN01000004">
    <property type="protein sequence ID" value="SLN48812.1"/>
    <property type="molecule type" value="Genomic_DNA"/>
</dbReference>
<keyword evidence="3" id="KW-1185">Reference proteome</keyword>
<feature type="transmembrane region" description="Helical" evidence="1">
    <location>
        <begin position="104"/>
        <end position="124"/>
    </location>
</feature>
<name>A0A1X6ZDP5_9RHOB</name>
<reference evidence="2 3" key="1">
    <citation type="submission" date="2017-03" db="EMBL/GenBank/DDBJ databases">
        <authorList>
            <person name="Afonso C.L."/>
            <person name="Miller P.J."/>
            <person name="Scott M.A."/>
            <person name="Spackman E."/>
            <person name="Goraichik I."/>
            <person name="Dimitrov K.M."/>
            <person name="Suarez D.L."/>
            <person name="Swayne D.E."/>
        </authorList>
    </citation>
    <scope>NUCLEOTIDE SEQUENCE [LARGE SCALE GENOMIC DNA]</scope>
    <source>
        <strain evidence="2 3">CECT 7751</strain>
    </source>
</reference>
<feature type="transmembrane region" description="Helical" evidence="1">
    <location>
        <begin position="72"/>
        <end position="92"/>
    </location>
</feature>
<keyword evidence="1" id="KW-1133">Transmembrane helix</keyword>
<dbReference type="RefSeq" id="WP_085888379.1">
    <property type="nucleotide sequence ID" value="NZ_FWFN01000004.1"/>
</dbReference>
<accession>A0A1X6ZDP5</accession>
<evidence type="ECO:0000313" key="2">
    <source>
        <dbReference type="EMBL" id="SLN48812.1"/>
    </source>
</evidence>
<evidence type="ECO:0000256" key="1">
    <source>
        <dbReference type="SAM" id="Phobius"/>
    </source>
</evidence>
<gene>
    <name evidence="2" type="ORF">PSM7751_02335</name>
</gene>